<name>A0A6I3L5S8_9NOCA</name>
<dbReference type="PANTHER" id="PTHR22625">
    <property type="entry name" value="PLEXIN"/>
    <property type="match status" value="1"/>
</dbReference>
<dbReference type="InterPro" id="IPR031148">
    <property type="entry name" value="Plexin"/>
</dbReference>
<dbReference type="SMART" id="SM00429">
    <property type="entry name" value="IPT"/>
    <property type="match status" value="6"/>
</dbReference>
<evidence type="ECO:0000259" key="2">
    <source>
        <dbReference type="SMART" id="SM00429"/>
    </source>
</evidence>
<reference evidence="3 4" key="1">
    <citation type="submission" date="2019-11" db="EMBL/GenBank/DDBJ databases">
        <title>Nocardia sp. nov. CT2-14 isolated from soil.</title>
        <authorList>
            <person name="Kanchanasin P."/>
            <person name="Tanasupawat S."/>
            <person name="Yuki M."/>
            <person name="Kudo T."/>
        </authorList>
    </citation>
    <scope>NUCLEOTIDE SEQUENCE [LARGE SCALE GENOMIC DNA]</scope>
    <source>
        <strain evidence="3 4">CT2-14</strain>
    </source>
</reference>
<protein>
    <recommendedName>
        <fullName evidence="2">IPT/TIG domain-containing protein</fullName>
    </recommendedName>
</protein>
<evidence type="ECO:0000313" key="3">
    <source>
        <dbReference type="EMBL" id="MTE16290.1"/>
    </source>
</evidence>
<feature type="domain" description="IPT/TIG" evidence="2">
    <location>
        <begin position="109"/>
        <end position="189"/>
    </location>
</feature>
<feature type="domain" description="IPT/TIG" evidence="2">
    <location>
        <begin position="191"/>
        <end position="271"/>
    </location>
</feature>
<dbReference type="PANTHER" id="PTHR22625:SF70">
    <property type="entry name" value="PLEXIN A, ISOFORM A"/>
    <property type="match status" value="1"/>
</dbReference>
<dbReference type="SUPFAM" id="SSF81296">
    <property type="entry name" value="E set domains"/>
    <property type="match status" value="6"/>
</dbReference>
<proteinExistence type="predicted"/>
<dbReference type="Proteomes" id="UP000432464">
    <property type="component" value="Unassembled WGS sequence"/>
</dbReference>
<dbReference type="Pfam" id="PF01833">
    <property type="entry name" value="TIG"/>
    <property type="match status" value="6"/>
</dbReference>
<gene>
    <name evidence="3" type="ORF">GLP40_26430</name>
</gene>
<dbReference type="InterPro" id="IPR013783">
    <property type="entry name" value="Ig-like_fold"/>
</dbReference>
<feature type="domain" description="IPT/TIG" evidence="2">
    <location>
        <begin position="28"/>
        <end position="107"/>
    </location>
</feature>
<dbReference type="EMBL" id="WMBB01000014">
    <property type="protein sequence ID" value="MTE16290.1"/>
    <property type="molecule type" value="Genomic_DNA"/>
</dbReference>
<feature type="domain" description="IPT/TIG" evidence="2">
    <location>
        <begin position="273"/>
        <end position="353"/>
    </location>
</feature>
<dbReference type="Gene3D" id="2.60.40.10">
    <property type="entry name" value="Immunoglobulins"/>
    <property type="match status" value="6"/>
</dbReference>
<feature type="domain" description="IPT/TIG" evidence="2">
    <location>
        <begin position="355"/>
        <end position="435"/>
    </location>
</feature>
<accession>A0A6I3L5S8</accession>
<evidence type="ECO:0000256" key="1">
    <source>
        <dbReference type="SAM" id="MobiDB-lite"/>
    </source>
</evidence>
<feature type="domain" description="IPT/TIG" evidence="2">
    <location>
        <begin position="437"/>
        <end position="517"/>
    </location>
</feature>
<organism evidence="3 4">
    <name type="scientific">Nocardia aurantiaca</name>
    <dbReference type="NCBI Taxonomy" id="2675850"/>
    <lineage>
        <taxon>Bacteria</taxon>
        <taxon>Bacillati</taxon>
        <taxon>Actinomycetota</taxon>
        <taxon>Actinomycetes</taxon>
        <taxon>Mycobacteriales</taxon>
        <taxon>Nocardiaceae</taxon>
        <taxon>Nocardia</taxon>
    </lineage>
</organism>
<dbReference type="GO" id="GO:0005975">
    <property type="term" value="P:carbohydrate metabolic process"/>
    <property type="evidence" value="ECO:0007669"/>
    <property type="project" value="UniProtKB-ARBA"/>
</dbReference>
<keyword evidence="4" id="KW-1185">Reference proteome</keyword>
<dbReference type="GO" id="GO:0017154">
    <property type="term" value="F:semaphorin receptor activity"/>
    <property type="evidence" value="ECO:0007669"/>
    <property type="project" value="InterPro"/>
</dbReference>
<feature type="region of interest" description="Disordered" evidence="1">
    <location>
        <begin position="1"/>
        <end position="24"/>
    </location>
</feature>
<dbReference type="InterPro" id="IPR002909">
    <property type="entry name" value="IPT_dom"/>
</dbReference>
<comment type="caution">
    <text evidence="3">The sequence shown here is derived from an EMBL/GenBank/DDBJ whole genome shotgun (WGS) entry which is preliminary data.</text>
</comment>
<dbReference type="AlphaFoldDB" id="A0A6I3L5S8"/>
<sequence length="517" mass="49590">MARVGKPTAEQPVAPLRHPLDRQGGAIMPTITAISPSSGSASGGNSVVITGTGFTGPTTVQFGATPTVFTIDSGTQITAIAPPGTGTVQVTVSNASGTSNGASYTYVTVPSLTFIAPITGPTAGGTTVTLTGTGLSGATGVNFGATPATSFTIVSNTQIRAIAPAGAGTVSVTVTSAAGSSTGLPFTYVGVPTVISVSPNSGPVTGGTVVTVTGTGFTGATAVNFGAAPATLYFVLSDTQILAIAPAGTGTVQVTVTTAAGTSAGVAFTYLPVPTLSSISPASGPVTGGTTVILTGTGFTGATAVFFGVLPAASFTVNSDTQITAVAPPGLGTVPVTVTTAAGTSNGLGFTYVLAPILLFLIPTVGPQAGGTTVTITGLGLSSVTGVNFGATPATSFTIVSDTQITAVAPAGAGTVAVTVTSTAGASNGLPYTYLGIPAIISISPNTGPVTGGTFAALTGTGFTGTTAVTFGATPATLYLVLSDTLILAVTPPGTGTVQVTVTTPVGTSAGIPFTYA</sequence>
<dbReference type="InterPro" id="IPR014756">
    <property type="entry name" value="Ig_E-set"/>
</dbReference>
<evidence type="ECO:0000313" key="4">
    <source>
        <dbReference type="Proteomes" id="UP000432464"/>
    </source>
</evidence>
<dbReference type="CDD" id="cd00102">
    <property type="entry name" value="IPT"/>
    <property type="match status" value="2"/>
</dbReference>